<keyword evidence="1" id="KW-0614">Plasmid</keyword>
<name>A0AAD0VAK9_PSEAV</name>
<dbReference type="Proteomes" id="UP000006426">
    <property type="component" value="Plasmid pmppla107"/>
</dbReference>
<accession>A0AAD0VAK9</accession>
<sequence>MVERSLAKIYGRLHLHPVESSLWDGDVDGVEAAILQWGLPPTLEMMAEILVERVDGSKRLGLVETLLSLHQDGVVSTSSVRSFLSSLLVVKSFGNRKILTKLLASAVEFAQQTAPTIIDQSLTNQIIHLAFVNDSEDLLRTIGVNEKSLEPTAPIMFALVDACSTSSFSWVKPYRTWSEHEQADFLDLFMAQCIRRHPSNKRQGEVLRHILADGIPAHFQFSEKDVATRESVRSTILDLGIRVDPVLIHKAPPAFRLAMVKAGLFTSNEAKVKGKTIDKLMAIDLGL</sequence>
<reference evidence="1 2" key="1">
    <citation type="journal article" date="2011" name="PLoS Pathog.">
        <title>Dynamic evolution of pathogenicity revealed by sequencing and comparative genomics of 19 Pseudomonas syringae isolates.</title>
        <authorList>
            <person name="Baltrus D.A."/>
            <person name="Nishimura M.T."/>
            <person name="Romanchuk A."/>
            <person name="Chang J.H."/>
            <person name="Mukhtar M.S."/>
            <person name="Cherkis K."/>
            <person name="Roach J."/>
            <person name="Grant S.R."/>
            <person name="Jones C.D."/>
            <person name="Dangl J.L."/>
        </authorList>
    </citation>
    <scope>NUCLEOTIDE SEQUENCE [LARGE SCALE GENOMIC DNA]</scope>
    <source>
        <strain evidence="1 2">M301315</strain>
    </source>
</reference>
<evidence type="ECO:0000313" key="2">
    <source>
        <dbReference type="Proteomes" id="UP000006426"/>
    </source>
</evidence>
<geneLocation type="plasmid" evidence="2">
    <name>pmppla107</name>
</geneLocation>
<gene>
    <name evidence="1" type="ORF">PLA107_034925</name>
</gene>
<dbReference type="RefSeq" id="WP_005742485.1">
    <property type="nucleotide sequence ID" value="NZ_CP031226.1"/>
</dbReference>
<evidence type="ECO:0000313" key="1">
    <source>
        <dbReference type="EMBL" id="AXH60366.1"/>
    </source>
</evidence>
<dbReference type="EMBL" id="CP031226">
    <property type="protein sequence ID" value="AXH60366.1"/>
    <property type="molecule type" value="Genomic_DNA"/>
</dbReference>
<protein>
    <submittedName>
        <fullName evidence="1">Uncharacterized protein</fullName>
    </submittedName>
</protein>
<organism evidence="1 2">
    <name type="scientific">Pseudomonas amygdali pv. lachrymans str. M301315</name>
    <dbReference type="NCBI Taxonomy" id="629260"/>
    <lineage>
        <taxon>Bacteria</taxon>
        <taxon>Pseudomonadati</taxon>
        <taxon>Pseudomonadota</taxon>
        <taxon>Gammaproteobacteria</taxon>
        <taxon>Pseudomonadales</taxon>
        <taxon>Pseudomonadaceae</taxon>
        <taxon>Pseudomonas</taxon>
        <taxon>Pseudomonas amygdali</taxon>
    </lineage>
</organism>
<proteinExistence type="predicted"/>
<dbReference type="AlphaFoldDB" id="A0AAD0VAK9"/>
<dbReference type="GeneID" id="39474185"/>